<proteinExistence type="predicted"/>
<sequence>MTLKRKRPDRFGAGASASPCQNRARCTDLSLEPPLPTLPPAFSPFPVSRIFLLTEENLREHTKSLSPRSETMPKSGSSSPKRASSPARLDKRTKLWTYNVNVNSVKDYPEELKLHIENILLRKRETQPSPNAKKIASKR</sequence>
<name>A0A9P4R927_9PLEO</name>
<evidence type="ECO:0000313" key="3">
    <source>
        <dbReference type="Proteomes" id="UP000799444"/>
    </source>
</evidence>
<keyword evidence="3" id="KW-1185">Reference proteome</keyword>
<evidence type="ECO:0000256" key="1">
    <source>
        <dbReference type="SAM" id="MobiDB-lite"/>
    </source>
</evidence>
<comment type="caution">
    <text evidence="2">The sequence shown here is derived from an EMBL/GenBank/DDBJ whole genome shotgun (WGS) entry which is preliminary data.</text>
</comment>
<gene>
    <name evidence="2" type="ORF">EJ04DRAFT_518001</name>
</gene>
<evidence type="ECO:0000313" key="2">
    <source>
        <dbReference type="EMBL" id="KAF2741453.1"/>
    </source>
</evidence>
<accession>A0A9P4R927</accession>
<feature type="region of interest" description="Disordered" evidence="1">
    <location>
        <begin position="1"/>
        <end position="22"/>
    </location>
</feature>
<organism evidence="2 3">
    <name type="scientific">Polyplosphaeria fusca</name>
    <dbReference type="NCBI Taxonomy" id="682080"/>
    <lineage>
        <taxon>Eukaryota</taxon>
        <taxon>Fungi</taxon>
        <taxon>Dikarya</taxon>
        <taxon>Ascomycota</taxon>
        <taxon>Pezizomycotina</taxon>
        <taxon>Dothideomycetes</taxon>
        <taxon>Pleosporomycetidae</taxon>
        <taxon>Pleosporales</taxon>
        <taxon>Tetraplosphaeriaceae</taxon>
        <taxon>Polyplosphaeria</taxon>
    </lineage>
</organism>
<feature type="compositionally biased region" description="Low complexity" evidence="1">
    <location>
        <begin position="74"/>
        <end position="87"/>
    </location>
</feature>
<dbReference type="AlphaFoldDB" id="A0A9P4R927"/>
<dbReference type="Proteomes" id="UP000799444">
    <property type="component" value="Unassembled WGS sequence"/>
</dbReference>
<dbReference type="EMBL" id="ML996097">
    <property type="protein sequence ID" value="KAF2741453.1"/>
    <property type="molecule type" value="Genomic_DNA"/>
</dbReference>
<reference evidence="2" key="1">
    <citation type="journal article" date="2020" name="Stud. Mycol.">
        <title>101 Dothideomycetes genomes: a test case for predicting lifestyles and emergence of pathogens.</title>
        <authorList>
            <person name="Haridas S."/>
            <person name="Albert R."/>
            <person name="Binder M."/>
            <person name="Bloem J."/>
            <person name="Labutti K."/>
            <person name="Salamov A."/>
            <person name="Andreopoulos B."/>
            <person name="Baker S."/>
            <person name="Barry K."/>
            <person name="Bills G."/>
            <person name="Bluhm B."/>
            <person name="Cannon C."/>
            <person name="Castanera R."/>
            <person name="Culley D."/>
            <person name="Daum C."/>
            <person name="Ezra D."/>
            <person name="Gonzalez J."/>
            <person name="Henrissat B."/>
            <person name="Kuo A."/>
            <person name="Liang C."/>
            <person name="Lipzen A."/>
            <person name="Lutzoni F."/>
            <person name="Magnuson J."/>
            <person name="Mondo S."/>
            <person name="Nolan M."/>
            <person name="Ohm R."/>
            <person name="Pangilinan J."/>
            <person name="Park H.-J."/>
            <person name="Ramirez L."/>
            <person name="Alfaro M."/>
            <person name="Sun H."/>
            <person name="Tritt A."/>
            <person name="Yoshinaga Y."/>
            <person name="Zwiers L.-H."/>
            <person name="Turgeon B."/>
            <person name="Goodwin S."/>
            <person name="Spatafora J."/>
            <person name="Crous P."/>
            <person name="Grigoriev I."/>
        </authorList>
    </citation>
    <scope>NUCLEOTIDE SEQUENCE</scope>
    <source>
        <strain evidence="2">CBS 125425</strain>
    </source>
</reference>
<protein>
    <submittedName>
        <fullName evidence="2">Uncharacterized protein</fullName>
    </submittedName>
</protein>
<feature type="region of interest" description="Disordered" evidence="1">
    <location>
        <begin position="60"/>
        <end position="90"/>
    </location>
</feature>